<proteinExistence type="predicted"/>
<dbReference type="EMBL" id="LHQQ01000171">
    <property type="protein sequence ID" value="KOS40216.1"/>
    <property type="molecule type" value="Genomic_DNA"/>
</dbReference>
<evidence type="ECO:0000313" key="2">
    <source>
        <dbReference type="Proteomes" id="UP000037696"/>
    </source>
</evidence>
<name>A0A0M8NVG7_9EURO</name>
<organism evidence="1 2">
    <name type="scientific">Penicillium nordicum</name>
    <dbReference type="NCBI Taxonomy" id="229535"/>
    <lineage>
        <taxon>Eukaryota</taxon>
        <taxon>Fungi</taxon>
        <taxon>Dikarya</taxon>
        <taxon>Ascomycota</taxon>
        <taxon>Pezizomycotina</taxon>
        <taxon>Eurotiomycetes</taxon>
        <taxon>Eurotiomycetidae</taxon>
        <taxon>Eurotiales</taxon>
        <taxon>Aspergillaceae</taxon>
        <taxon>Penicillium</taxon>
    </lineage>
</organism>
<comment type="caution">
    <text evidence="1">The sequence shown here is derived from an EMBL/GenBank/DDBJ whole genome shotgun (WGS) entry which is preliminary data.</text>
</comment>
<accession>A0A0M8NVG7</accession>
<protein>
    <submittedName>
        <fullName evidence="1">Uncharacterized protein</fullName>
    </submittedName>
</protein>
<dbReference type="AlphaFoldDB" id="A0A0M8NVG7"/>
<sequence length="106" mass="12647">MPMPSFLVSCLASRPGQNLFVRTTRHYELHTVRSIARLTGFLYASYYSRCWFDQRKLKYRYMYKDHSLSRRYALQGQKLAHLGWIRAPDYRPKPKTTAIVQLSRTK</sequence>
<gene>
    <name evidence="1" type="ORF">ACN38_g8931</name>
</gene>
<keyword evidence="2" id="KW-1185">Reference proteome</keyword>
<evidence type="ECO:0000313" key="1">
    <source>
        <dbReference type="EMBL" id="KOS40216.1"/>
    </source>
</evidence>
<dbReference type="Proteomes" id="UP000037696">
    <property type="component" value="Unassembled WGS sequence"/>
</dbReference>
<reference evidence="1 2" key="1">
    <citation type="submission" date="2015-08" db="EMBL/GenBank/DDBJ databases">
        <title>Genome sequencing of Penicillium nordicum.</title>
        <authorList>
            <person name="Nguyen H.D."/>
            <person name="Seifert K.A."/>
        </authorList>
    </citation>
    <scope>NUCLEOTIDE SEQUENCE [LARGE SCALE GENOMIC DNA]</scope>
    <source>
        <strain evidence="1 2">DAOMC 185683</strain>
    </source>
</reference>